<keyword evidence="1" id="KW-0472">Membrane</keyword>
<evidence type="ECO:0000256" key="1">
    <source>
        <dbReference type="SAM" id="Phobius"/>
    </source>
</evidence>
<sequence length="76" mass="8867">MFPIYLFLNSNPASVINGGPVSGREKITLHKGFQCLHKYEPYESKNLAIHFYESAIYLFIIFCFIQLFFLIENCLN</sequence>
<gene>
    <name evidence="2" type="ORF">BpHYR1_030545</name>
</gene>
<dbReference type="AlphaFoldDB" id="A0A3M7SAX6"/>
<evidence type="ECO:0000313" key="2">
    <source>
        <dbReference type="EMBL" id="RNA32921.1"/>
    </source>
</evidence>
<dbReference type="Proteomes" id="UP000276133">
    <property type="component" value="Unassembled WGS sequence"/>
</dbReference>
<keyword evidence="1" id="KW-1133">Transmembrane helix</keyword>
<feature type="transmembrane region" description="Helical" evidence="1">
    <location>
        <begin position="49"/>
        <end position="71"/>
    </location>
</feature>
<keyword evidence="3" id="KW-1185">Reference proteome</keyword>
<name>A0A3M7SAX6_BRAPC</name>
<dbReference type="EMBL" id="REGN01001724">
    <property type="protein sequence ID" value="RNA32921.1"/>
    <property type="molecule type" value="Genomic_DNA"/>
</dbReference>
<accession>A0A3M7SAX6</accession>
<evidence type="ECO:0000313" key="3">
    <source>
        <dbReference type="Proteomes" id="UP000276133"/>
    </source>
</evidence>
<reference evidence="2 3" key="1">
    <citation type="journal article" date="2018" name="Sci. Rep.">
        <title>Genomic signatures of local adaptation to the degree of environmental predictability in rotifers.</title>
        <authorList>
            <person name="Franch-Gras L."/>
            <person name="Hahn C."/>
            <person name="Garcia-Roger E.M."/>
            <person name="Carmona M.J."/>
            <person name="Serra M."/>
            <person name="Gomez A."/>
        </authorList>
    </citation>
    <scope>NUCLEOTIDE SEQUENCE [LARGE SCALE GENOMIC DNA]</scope>
    <source>
        <strain evidence="2">HYR1</strain>
    </source>
</reference>
<proteinExistence type="predicted"/>
<protein>
    <submittedName>
        <fullName evidence="2">Uncharacterized protein</fullName>
    </submittedName>
</protein>
<comment type="caution">
    <text evidence="2">The sequence shown here is derived from an EMBL/GenBank/DDBJ whole genome shotgun (WGS) entry which is preliminary data.</text>
</comment>
<keyword evidence="1" id="KW-0812">Transmembrane</keyword>
<organism evidence="2 3">
    <name type="scientific">Brachionus plicatilis</name>
    <name type="common">Marine rotifer</name>
    <name type="synonym">Brachionus muelleri</name>
    <dbReference type="NCBI Taxonomy" id="10195"/>
    <lineage>
        <taxon>Eukaryota</taxon>
        <taxon>Metazoa</taxon>
        <taxon>Spiralia</taxon>
        <taxon>Gnathifera</taxon>
        <taxon>Rotifera</taxon>
        <taxon>Eurotatoria</taxon>
        <taxon>Monogononta</taxon>
        <taxon>Pseudotrocha</taxon>
        <taxon>Ploima</taxon>
        <taxon>Brachionidae</taxon>
        <taxon>Brachionus</taxon>
    </lineage>
</organism>